<keyword evidence="3" id="KW-1185">Reference proteome</keyword>
<dbReference type="EMBL" id="RAPE01000003">
    <property type="protein sequence ID" value="RKF14046.1"/>
    <property type="molecule type" value="Genomic_DNA"/>
</dbReference>
<dbReference type="AlphaFoldDB" id="A0A3A8B8U7"/>
<evidence type="ECO:0000313" key="2">
    <source>
        <dbReference type="EMBL" id="RKF14046.1"/>
    </source>
</evidence>
<reference evidence="2 3" key="1">
    <citation type="submission" date="2018-09" db="EMBL/GenBank/DDBJ databases">
        <title>Roseovarius spongiae sp. nov., isolated from a marine sponge.</title>
        <authorList>
            <person name="Zhuang L."/>
            <person name="Luo L."/>
        </authorList>
    </citation>
    <scope>NUCLEOTIDE SEQUENCE [LARGE SCALE GENOMIC DNA]</scope>
    <source>
        <strain evidence="2 3">HN-E21</strain>
    </source>
</reference>
<gene>
    <name evidence="2" type="ORF">D6850_12795</name>
</gene>
<dbReference type="InterPro" id="IPR014044">
    <property type="entry name" value="CAP_dom"/>
</dbReference>
<dbReference type="Gene3D" id="3.40.33.10">
    <property type="entry name" value="CAP"/>
    <property type="match status" value="1"/>
</dbReference>
<dbReference type="SUPFAM" id="SSF55797">
    <property type="entry name" value="PR-1-like"/>
    <property type="match status" value="1"/>
</dbReference>
<dbReference type="PANTHER" id="PTHR31157">
    <property type="entry name" value="SCP DOMAIN-CONTAINING PROTEIN"/>
    <property type="match status" value="1"/>
</dbReference>
<evidence type="ECO:0000313" key="3">
    <source>
        <dbReference type="Proteomes" id="UP000281128"/>
    </source>
</evidence>
<dbReference type="OrthoDB" id="419320at2"/>
<dbReference type="InterPro" id="IPR008969">
    <property type="entry name" value="CarboxyPept-like_regulatory"/>
</dbReference>
<dbReference type="SUPFAM" id="SSF49464">
    <property type="entry name" value="Carboxypeptidase regulatory domain-like"/>
    <property type="match status" value="1"/>
</dbReference>
<dbReference type="Proteomes" id="UP000281128">
    <property type="component" value="Unassembled WGS sequence"/>
</dbReference>
<organism evidence="2 3">
    <name type="scientific">Roseovarius spongiae</name>
    <dbReference type="NCBI Taxonomy" id="2320272"/>
    <lineage>
        <taxon>Bacteria</taxon>
        <taxon>Pseudomonadati</taxon>
        <taxon>Pseudomonadota</taxon>
        <taxon>Alphaproteobacteria</taxon>
        <taxon>Rhodobacterales</taxon>
        <taxon>Roseobacteraceae</taxon>
        <taxon>Roseovarius</taxon>
    </lineage>
</organism>
<dbReference type="InterPro" id="IPR035940">
    <property type="entry name" value="CAP_sf"/>
</dbReference>
<dbReference type="Pfam" id="PF00188">
    <property type="entry name" value="CAP"/>
    <property type="match status" value="1"/>
</dbReference>
<feature type="domain" description="SCP" evidence="1">
    <location>
        <begin position="13"/>
        <end position="195"/>
    </location>
</feature>
<sequence length="729" mass="77898">MSRPSAYEQLTLEYINALRTDPGGEYARLVGQQANIASAISYFGVDLAALSAQLGALPAVAPLAWNDNLSVSAETHSQRMIDEDTQSHNLPGEPSLRDRVADAGYTGWSGISENIYAFSKDALHGHAGFVIDWGYDDADYSNGDGTGTLLSDWQTRGDGIQDPAGHRNALMNAGRTEIGIGVIQDTDPGTNVGEYVTTQHLGARHAYAPQFVGVVIDDADADGFYDIGEGMGGVTVTLTSGGVTLSTTTWAAGGWQIAAPAGTWTITFSGGGLTADVVTTATIGADNVKVDAFNPAVVSNTAPVVSIADQAIAAGGDPWLRLVDVMTVTDAESDAITLYELRDDTGGDNWWADGGIKDASAGYQTTDLSDIWFTRDAVASVQTLSVRAHDGTDWGAWESFELTTLGGNAAPVVTVPDQVISLGGGAWRTLASVMTVTDAEGDPITLYEVWDDEGGDNWWADGGMVDASVGYRTADLSDIWFTRDAVASEQTLWVRAFDGADWSAWDQFQLTTADGNTAPVASVSDQTIALGGDPWRKLDAVLTVTDVEDDAITLYEVWDDEGGDNWWADGGMVDASVGYRTADLSDIWFTRDAAASEQTLWVRAFDGADWSAWDQFQLTTADGNTTPVASVSDQTIALGGDPWRKLDAVLTVTDAEDDAITLYEVWDDEGGDNWWADGGMVDASVGYQTADLSDIWFTRDAAPSEQTLWVRAFDGDQWGDWDAFELFTV</sequence>
<accession>A0A3A8B8U7</accession>
<protein>
    <recommendedName>
        <fullName evidence="1">SCP domain-containing protein</fullName>
    </recommendedName>
</protein>
<dbReference type="RefSeq" id="WP_121167504.1">
    <property type="nucleotide sequence ID" value="NZ_RAPE01000003.1"/>
</dbReference>
<comment type="caution">
    <text evidence="2">The sequence shown here is derived from an EMBL/GenBank/DDBJ whole genome shotgun (WGS) entry which is preliminary data.</text>
</comment>
<dbReference type="CDD" id="cd05379">
    <property type="entry name" value="CAP_bacterial"/>
    <property type="match status" value="1"/>
</dbReference>
<dbReference type="PANTHER" id="PTHR31157:SF1">
    <property type="entry name" value="SCP DOMAIN-CONTAINING PROTEIN"/>
    <property type="match status" value="1"/>
</dbReference>
<proteinExistence type="predicted"/>
<evidence type="ECO:0000259" key="1">
    <source>
        <dbReference type="Pfam" id="PF00188"/>
    </source>
</evidence>
<name>A0A3A8B8U7_9RHOB</name>